<dbReference type="PROSITE" id="PS50890">
    <property type="entry name" value="PUA"/>
    <property type="match status" value="1"/>
</dbReference>
<evidence type="ECO:0000259" key="2">
    <source>
        <dbReference type="Pfam" id="PF25304"/>
    </source>
</evidence>
<dbReference type="InterPro" id="IPR039757">
    <property type="entry name" value="EIF2D"/>
</dbReference>
<evidence type="ECO:0008006" key="6">
    <source>
        <dbReference type="Google" id="ProtNLM"/>
    </source>
</evidence>
<accession>A0A0D3J775</accession>
<dbReference type="SUPFAM" id="SSF88697">
    <property type="entry name" value="PUA domain-like"/>
    <property type="match status" value="1"/>
</dbReference>
<dbReference type="KEGG" id="ehx:EMIHUDRAFT_458728"/>
<evidence type="ECO:0000313" key="5">
    <source>
        <dbReference type="Proteomes" id="UP000013827"/>
    </source>
</evidence>
<organism evidence="4 5">
    <name type="scientific">Emiliania huxleyi (strain CCMP1516)</name>
    <dbReference type="NCBI Taxonomy" id="280463"/>
    <lineage>
        <taxon>Eukaryota</taxon>
        <taxon>Haptista</taxon>
        <taxon>Haptophyta</taxon>
        <taxon>Prymnesiophyceae</taxon>
        <taxon>Isochrysidales</taxon>
        <taxon>Noelaerhabdaceae</taxon>
        <taxon>Emiliania</taxon>
    </lineage>
</organism>
<evidence type="ECO:0000256" key="1">
    <source>
        <dbReference type="SAM" id="MobiDB-lite"/>
    </source>
</evidence>
<dbReference type="GeneID" id="17264904"/>
<dbReference type="GO" id="GO:0001731">
    <property type="term" value="P:formation of translation preinitiation complex"/>
    <property type="evidence" value="ECO:0007669"/>
    <property type="project" value="InterPro"/>
</dbReference>
<reference evidence="4" key="2">
    <citation type="submission" date="2024-10" db="UniProtKB">
        <authorList>
            <consortium name="EnsemblProtists"/>
        </authorList>
    </citation>
    <scope>IDENTIFICATION</scope>
</reference>
<proteinExistence type="predicted"/>
<feature type="domain" description="Eukaryotic translation initiation factor 2D-like PUA RNA-binding" evidence="3">
    <location>
        <begin position="119"/>
        <end position="205"/>
    </location>
</feature>
<evidence type="ECO:0000313" key="4">
    <source>
        <dbReference type="EnsemblProtists" id="EOD19360"/>
    </source>
</evidence>
<dbReference type="HOGENOM" id="CLU_974645_0_0_1"/>
<dbReference type="STRING" id="2903.R1DXQ2"/>
<protein>
    <recommendedName>
        <fullName evidence="6">PUA domain-containing protein</fullName>
    </recommendedName>
</protein>
<dbReference type="Gene3D" id="3.10.400.20">
    <property type="match status" value="1"/>
</dbReference>
<feature type="domain" description="eIF2D winged helix" evidence="2">
    <location>
        <begin position="229"/>
        <end position="264"/>
    </location>
</feature>
<feature type="region of interest" description="Disordered" evidence="1">
    <location>
        <begin position="245"/>
        <end position="286"/>
    </location>
</feature>
<dbReference type="EnsemblProtists" id="EOD19360">
    <property type="protein sequence ID" value="EOD19360"/>
    <property type="gene ID" value="EMIHUDRAFT_458728"/>
</dbReference>
<dbReference type="PaxDb" id="2903-EOD19360"/>
<dbReference type="PANTHER" id="PTHR12217:SF4">
    <property type="entry name" value="EUKARYOTIC TRANSLATION INITIATION FACTOR 2D"/>
    <property type="match status" value="1"/>
</dbReference>
<dbReference type="InterPro" id="IPR057429">
    <property type="entry name" value="WH_eIF2D"/>
</dbReference>
<sequence length="286" mass="29576">MTNEDQERYGCVGRDGGLDCATVRPCTLPMPFKQKEILVKAEQKLSGKDVKKLSAEARLAAPEDAALLLRKGADVVQRRTAGGLVCRIIDCDRVPVLFELGSSGLLPTLPGLWRVPTALPALVCPPEAARYLINGADLLLPGVRAADASVAALPAGAAACVRIFGNPSAVAVGVLAVPGAAVAEAVRSPGAVKGTALQVEHVVGDALWRLAGRPLPNSGFVVAEGGGVKDASLPMTVNAFYSQHMRPGRPAGTSLDVKVSSRQKGKKSGEGGIKRAAVGRPRATRS</sequence>
<dbReference type="Proteomes" id="UP000013827">
    <property type="component" value="Unassembled WGS sequence"/>
</dbReference>
<dbReference type="PANTHER" id="PTHR12217">
    <property type="entry name" value="EUKARYOTIC TRANSLATION INITIATION FACTOR 2D"/>
    <property type="match status" value="1"/>
</dbReference>
<dbReference type="RefSeq" id="XP_005771789.1">
    <property type="nucleotide sequence ID" value="XM_005771732.1"/>
</dbReference>
<dbReference type="InterPro" id="IPR048248">
    <property type="entry name" value="PUA_eIF2d-like"/>
</dbReference>
<dbReference type="GO" id="GO:0003743">
    <property type="term" value="F:translation initiation factor activity"/>
    <property type="evidence" value="ECO:0007669"/>
    <property type="project" value="InterPro"/>
</dbReference>
<dbReference type="InterPro" id="IPR015947">
    <property type="entry name" value="PUA-like_sf"/>
</dbReference>
<dbReference type="Pfam" id="PF26292">
    <property type="entry name" value="PUA_elF2D"/>
    <property type="match status" value="1"/>
</dbReference>
<dbReference type="AlphaFoldDB" id="A0A0D3J775"/>
<reference evidence="5" key="1">
    <citation type="journal article" date="2013" name="Nature">
        <title>Pan genome of the phytoplankton Emiliania underpins its global distribution.</title>
        <authorList>
            <person name="Read B.A."/>
            <person name="Kegel J."/>
            <person name="Klute M.J."/>
            <person name="Kuo A."/>
            <person name="Lefebvre S.C."/>
            <person name="Maumus F."/>
            <person name="Mayer C."/>
            <person name="Miller J."/>
            <person name="Monier A."/>
            <person name="Salamov A."/>
            <person name="Young J."/>
            <person name="Aguilar M."/>
            <person name="Claverie J.M."/>
            <person name="Frickenhaus S."/>
            <person name="Gonzalez K."/>
            <person name="Herman E.K."/>
            <person name="Lin Y.C."/>
            <person name="Napier J."/>
            <person name="Ogata H."/>
            <person name="Sarno A.F."/>
            <person name="Shmutz J."/>
            <person name="Schroeder D."/>
            <person name="de Vargas C."/>
            <person name="Verret F."/>
            <person name="von Dassow P."/>
            <person name="Valentin K."/>
            <person name="Van de Peer Y."/>
            <person name="Wheeler G."/>
            <person name="Dacks J.B."/>
            <person name="Delwiche C.F."/>
            <person name="Dyhrman S.T."/>
            <person name="Glockner G."/>
            <person name="John U."/>
            <person name="Richards T."/>
            <person name="Worden A.Z."/>
            <person name="Zhang X."/>
            <person name="Grigoriev I.V."/>
            <person name="Allen A.E."/>
            <person name="Bidle K."/>
            <person name="Borodovsky M."/>
            <person name="Bowler C."/>
            <person name="Brownlee C."/>
            <person name="Cock J.M."/>
            <person name="Elias M."/>
            <person name="Gladyshev V.N."/>
            <person name="Groth M."/>
            <person name="Guda C."/>
            <person name="Hadaegh A."/>
            <person name="Iglesias-Rodriguez M.D."/>
            <person name="Jenkins J."/>
            <person name="Jones B.M."/>
            <person name="Lawson T."/>
            <person name="Leese F."/>
            <person name="Lindquist E."/>
            <person name="Lobanov A."/>
            <person name="Lomsadze A."/>
            <person name="Malik S.B."/>
            <person name="Marsh M.E."/>
            <person name="Mackinder L."/>
            <person name="Mock T."/>
            <person name="Mueller-Roeber B."/>
            <person name="Pagarete A."/>
            <person name="Parker M."/>
            <person name="Probert I."/>
            <person name="Quesneville H."/>
            <person name="Raines C."/>
            <person name="Rensing S.A."/>
            <person name="Riano-Pachon D.M."/>
            <person name="Richier S."/>
            <person name="Rokitta S."/>
            <person name="Shiraiwa Y."/>
            <person name="Soanes D.M."/>
            <person name="van der Giezen M."/>
            <person name="Wahlund T.M."/>
            <person name="Williams B."/>
            <person name="Wilson W."/>
            <person name="Wolfe G."/>
            <person name="Wurch L.L."/>
        </authorList>
    </citation>
    <scope>NUCLEOTIDE SEQUENCE</scope>
</reference>
<name>A0A0D3J775_EMIH1</name>
<dbReference type="Pfam" id="PF25304">
    <property type="entry name" value="WHD_eIF2D"/>
    <property type="match status" value="1"/>
</dbReference>
<evidence type="ECO:0000259" key="3">
    <source>
        <dbReference type="Pfam" id="PF26292"/>
    </source>
</evidence>
<keyword evidence="5" id="KW-1185">Reference proteome</keyword>
<dbReference type="eggNOG" id="KOG2522">
    <property type="taxonomic scope" value="Eukaryota"/>
</dbReference>